<keyword evidence="2" id="KW-1185">Reference proteome</keyword>
<organism evidence="1 2">
    <name type="scientific">Crenichthys baileyi</name>
    <name type="common">White River springfish</name>
    <dbReference type="NCBI Taxonomy" id="28760"/>
    <lineage>
        <taxon>Eukaryota</taxon>
        <taxon>Metazoa</taxon>
        <taxon>Chordata</taxon>
        <taxon>Craniata</taxon>
        <taxon>Vertebrata</taxon>
        <taxon>Euteleostomi</taxon>
        <taxon>Actinopterygii</taxon>
        <taxon>Neopterygii</taxon>
        <taxon>Teleostei</taxon>
        <taxon>Neoteleostei</taxon>
        <taxon>Acanthomorphata</taxon>
        <taxon>Ovalentaria</taxon>
        <taxon>Atherinomorphae</taxon>
        <taxon>Cyprinodontiformes</taxon>
        <taxon>Goodeidae</taxon>
        <taxon>Crenichthys</taxon>
    </lineage>
</organism>
<evidence type="ECO:0000313" key="2">
    <source>
        <dbReference type="Proteomes" id="UP001311232"/>
    </source>
</evidence>
<proteinExistence type="predicted"/>
<gene>
    <name evidence="1" type="ORF">CRENBAI_006169</name>
</gene>
<dbReference type="AlphaFoldDB" id="A0AAV9QS09"/>
<reference evidence="1 2" key="1">
    <citation type="submission" date="2021-06" db="EMBL/GenBank/DDBJ databases">
        <authorList>
            <person name="Palmer J.M."/>
        </authorList>
    </citation>
    <scope>NUCLEOTIDE SEQUENCE [LARGE SCALE GENOMIC DNA]</scope>
    <source>
        <strain evidence="1 2">MEX-2019</strain>
        <tissue evidence="1">Muscle</tissue>
    </source>
</reference>
<dbReference type="EMBL" id="JAHHUM010003025">
    <property type="protein sequence ID" value="KAK5598685.1"/>
    <property type="molecule type" value="Genomic_DNA"/>
</dbReference>
<protein>
    <submittedName>
        <fullName evidence="1">Uncharacterized protein</fullName>
    </submittedName>
</protein>
<name>A0AAV9QS09_9TELE</name>
<dbReference type="Proteomes" id="UP001311232">
    <property type="component" value="Unassembled WGS sequence"/>
</dbReference>
<evidence type="ECO:0000313" key="1">
    <source>
        <dbReference type="EMBL" id="KAK5598685.1"/>
    </source>
</evidence>
<dbReference type="Gene3D" id="1.10.472.10">
    <property type="entry name" value="Cyclin-like"/>
    <property type="match status" value="1"/>
</dbReference>
<sequence>MSPTRFFLNQASDMLLDLSDLLQVNVYILGKTFLLLARELCINAPAIGETSCHHHEMITEETM</sequence>
<accession>A0AAV9QS09</accession>
<comment type="caution">
    <text evidence="1">The sequence shown here is derived from an EMBL/GenBank/DDBJ whole genome shotgun (WGS) entry which is preliminary data.</text>
</comment>